<evidence type="ECO:0000256" key="4">
    <source>
        <dbReference type="ARBA" id="ARBA00023136"/>
    </source>
</evidence>
<keyword evidence="5" id="KW-0046">Antibiotic resistance</keyword>
<evidence type="ECO:0000313" key="8">
    <source>
        <dbReference type="EMBL" id="MCQ4041755.1"/>
    </source>
</evidence>
<proteinExistence type="inferred from homology"/>
<evidence type="ECO:0000313" key="9">
    <source>
        <dbReference type="Proteomes" id="UP001206206"/>
    </source>
</evidence>
<dbReference type="PANTHER" id="PTHR43229">
    <property type="entry name" value="NODULATION PROTEIN J"/>
    <property type="match status" value="1"/>
</dbReference>
<accession>A0ABT1P8R9</accession>
<gene>
    <name evidence="8" type="ORF">NON19_06870</name>
</gene>
<dbReference type="RefSeq" id="WP_255925753.1">
    <property type="nucleotide sequence ID" value="NZ_JANFNH010000004.1"/>
</dbReference>
<comment type="caution">
    <text evidence="8">The sequence shown here is derived from an EMBL/GenBank/DDBJ whole genome shotgun (WGS) entry which is preliminary data.</text>
</comment>
<feature type="transmembrane region" description="Helical" evidence="6">
    <location>
        <begin position="240"/>
        <end position="263"/>
    </location>
</feature>
<organism evidence="8 9">
    <name type="scientific">Streptantibioticus rubrisoli</name>
    <dbReference type="NCBI Taxonomy" id="1387313"/>
    <lineage>
        <taxon>Bacteria</taxon>
        <taxon>Bacillati</taxon>
        <taxon>Actinomycetota</taxon>
        <taxon>Actinomycetes</taxon>
        <taxon>Kitasatosporales</taxon>
        <taxon>Streptomycetaceae</taxon>
        <taxon>Streptantibioticus</taxon>
    </lineage>
</organism>
<dbReference type="Pfam" id="PF01061">
    <property type="entry name" value="ABC2_membrane"/>
    <property type="match status" value="1"/>
</dbReference>
<keyword evidence="2 6" id="KW-0812">Transmembrane</keyword>
<dbReference type="InterPro" id="IPR047817">
    <property type="entry name" value="ABC2_TM_bact-type"/>
</dbReference>
<feature type="transmembrane region" description="Helical" evidence="6">
    <location>
        <begin position="146"/>
        <end position="167"/>
    </location>
</feature>
<keyword evidence="9" id="KW-1185">Reference proteome</keyword>
<reference evidence="8 9" key="1">
    <citation type="submission" date="2022-06" db="EMBL/GenBank/DDBJ databases">
        <title>Draft genome sequence of type strain Streptomyces rubrisoli DSM 42083.</title>
        <authorList>
            <person name="Duangmal K."/>
            <person name="Klaysubun C."/>
        </authorList>
    </citation>
    <scope>NUCLEOTIDE SEQUENCE [LARGE SCALE GENOMIC DNA]</scope>
    <source>
        <strain evidence="8 9">DSM 42083</strain>
    </source>
</reference>
<evidence type="ECO:0000256" key="5">
    <source>
        <dbReference type="ARBA" id="ARBA00023251"/>
    </source>
</evidence>
<dbReference type="EMBL" id="JANFNH010000004">
    <property type="protein sequence ID" value="MCQ4041755.1"/>
    <property type="molecule type" value="Genomic_DNA"/>
</dbReference>
<feature type="transmembrane region" description="Helical" evidence="6">
    <location>
        <begin position="113"/>
        <end position="140"/>
    </location>
</feature>
<dbReference type="Proteomes" id="UP001206206">
    <property type="component" value="Unassembled WGS sequence"/>
</dbReference>
<sequence>MTTPSVAVDRPGQWAYDGWAMMIRHLQRLRSAPSLIVLTLAAPILMLLLFGYVFGGAMALPDGADYRAYLVPGLFVSIAANGMMTGMITAAYDAQRGVMDRFRSLPVSRSAVPLGQALSEVFVAAVAMVPMVLAGLAVGWRIRGGAASALGALGLVLLFRFAAGWIGQYLGLLLGNEEAAGQLSSLIFALTLISNTYVPPTSMPGWLRTVAEWNPISAVVAACRDLTGNALPQPGAAWPVAHPVAGALVWSLVLLAVFVPLAVRRFARSGR</sequence>
<evidence type="ECO:0000256" key="2">
    <source>
        <dbReference type="ARBA" id="ARBA00022692"/>
    </source>
</evidence>
<evidence type="ECO:0000256" key="1">
    <source>
        <dbReference type="ARBA" id="ARBA00004141"/>
    </source>
</evidence>
<evidence type="ECO:0000256" key="6">
    <source>
        <dbReference type="RuleBase" id="RU361157"/>
    </source>
</evidence>
<dbReference type="PIRSF" id="PIRSF006648">
    <property type="entry name" value="DrrB"/>
    <property type="match status" value="1"/>
</dbReference>
<dbReference type="InterPro" id="IPR013525">
    <property type="entry name" value="ABC2_TM"/>
</dbReference>
<evidence type="ECO:0000259" key="7">
    <source>
        <dbReference type="PROSITE" id="PS51012"/>
    </source>
</evidence>
<protein>
    <recommendedName>
        <fullName evidence="6">Transport permease protein</fullName>
    </recommendedName>
</protein>
<comment type="caution">
    <text evidence="6">Lacks conserved residue(s) required for the propagation of feature annotation.</text>
</comment>
<dbReference type="PROSITE" id="PS51012">
    <property type="entry name" value="ABC_TM2"/>
    <property type="match status" value="1"/>
</dbReference>
<keyword evidence="4 6" id="KW-0472">Membrane</keyword>
<evidence type="ECO:0000256" key="3">
    <source>
        <dbReference type="ARBA" id="ARBA00022989"/>
    </source>
</evidence>
<keyword evidence="6" id="KW-1003">Cell membrane</keyword>
<dbReference type="PANTHER" id="PTHR43229:SF2">
    <property type="entry name" value="NODULATION PROTEIN J"/>
    <property type="match status" value="1"/>
</dbReference>
<feature type="transmembrane region" description="Helical" evidence="6">
    <location>
        <begin position="66"/>
        <end position="92"/>
    </location>
</feature>
<keyword evidence="3 6" id="KW-1133">Transmembrane helix</keyword>
<comment type="similarity">
    <text evidence="6">Belongs to the ABC-2 integral membrane protein family.</text>
</comment>
<feature type="domain" description="ABC transmembrane type-2" evidence="7">
    <location>
        <begin position="34"/>
        <end position="269"/>
    </location>
</feature>
<keyword evidence="6" id="KW-0813">Transport</keyword>
<dbReference type="InterPro" id="IPR000412">
    <property type="entry name" value="ABC_2_transport"/>
</dbReference>
<comment type="subcellular location">
    <subcellularLocation>
        <location evidence="6">Cell membrane</location>
        <topology evidence="6">Multi-pass membrane protein</topology>
    </subcellularLocation>
    <subcellularLocation>
        <location evidence="1">Membrane</location>
        <topology evidence="1">Multi-pass membrane protein</topology>
    </subcellularLocation>
</comment>
<feature type="transmembrane region" description="Helical" evidence="6">
    <location>
        <begin position="32"/>
        <end position="54"/>
    </location>
</feature>
<name>A0ABT1P8R9_9ACTN</name>
<dbReference type="InterPro" id="IPR051784">
    <property type="entry name" value="Nod_factor_ABC_transporter"/>
</dbReference>